<evidence type="ECO:0000256" key="1">
    <source>
        <dbReference type="SAM" id="MobiDB-lite"/>
    </source>
</evidence>
<feature type="region of interest" description="Disordered" evidence="1">
    <location>
        <begin position="1"/>
        <end position="96"/>
    </location>
</feature>
<protein>
    <submittedName>
        <fullName evidence="2">Uncharacterized protein</fullName>
    </submittedName>
</protein>
<reference evidence="2 3" key="1">
    <citation type="journal article" date="2014" name="Genome Announc.">
        <title>Draft Genome Sequence of Lactobacillus plantarum CMPG5300, a Human Vaginal Isolate.</title>
        <authorList>
            <person name="Malik S."/>
            <person name="Siezen R.J."/>
            <person name="Renckens B."/>
            <person name="Vaneechoutte M."/>
            <person name="Vanderleyden J."/>
            <person name="Lebeer S."/>
        </authorList>
    </citation>
    <scope>NUCLEOTIDE SEQUENCE [LARGE SCALE GENOMIC DNA]</scope>
    <source>
        <strain evidence="2 3">CMPG5300</strain>
    </source>
</reference>
<gene>
    <name evidence="2" type="ORF">CMPG5300_0393</name>
</gene>
<organism evidence="2 3">
    <name type="scientific">Lactiplantibacillus plantarum CMPG5300</name>
    <dbReference type="NCBI Taxonomy" id="1304889"/>
    <lineage>
        <taxon>Bacteria</taxon>
        <taxon>Bacillati</taxon>
        <taxon>Bacillota</taxon>
        <taxon>Bacilli</taxon>
        <taxon>Lactobacillales</taxon>
        <taxon>Lactobacillaceae</taxon>
        <taxon>Lactiplantibacillus</taxon>
    </lineage>
</organism>
<feature type="compositionally biased region" description="Basic and acidic residues" evidence="1">
    <location>
        <begin position="49"/>
        <end position="72"/>
    </location>
</feature>
<sequence length="130" mass="14778">MGHQKSKPKKTSHATKHKTKKRNRSATIRKKAAGKARKASQRKQSSQNKDSHGKKEKSSKEKSSKDGKDKKTNNVPLENGSYIRNGKPYGRPTLTGKKKLEFEQEVYNRQAKDGVLIDRNTKQVIHWKPG</sequence>
<evidence type="ECO:0000313" key="3">
    <source>
        <dbReference type="Proteomes" id="UP000029801"/>
    </source>
</evidence>
<evidence type="ECO:0000313" key="2">
    <source>
        <dbReference type="EMBL" id="KGH44416.1"/>
    </source>
</evidence>
<accession>A0AAW3FUI2</accession>
<feature type="compositionally biased region" description="Basic residues" evidence="1">
    <location>
        <begin position="1"/>
        <end position="41"/>
    </location>
</feature>
<dbReference type="RefSeq" id="WP_225871425.1">
    <property type="nucleotide sequence ID" value="NZ_CM002918.1"/>
</dbReference>
<dbReference type="Proteomes" id="UP000029801">
    <property type="component" value="Chromosome"/>
</dbReference>
<comment type="caution">
    <text evidence="2">The sequence shown here is derived from an EMBL/GenBank/DDBJ whole genome shotgun (WGS) entry which is preliminary data.</text>
</comment>
<dbReference type="EMBL" id="AXZV01000001">
    <property type="protein sequence ID" value="KGH44416.1"/>
    <property type="molecule type" value="Genomic_DNA"/>
</dbReference>
<proteinExistence type="predicted"/>
<name>A0AAW3FUI2_LACPN</name>
<dbReference type="AlphaFoldDB" id="A0AAW3FUI2"/>